<dbReference type="Proteomes" id="UP000663175">
    <property type="component" value="Segment"/>
</dbReference>
<organism evidence="2 3">
    <name type="scientific">Streptomyces phage Sycamore</name>
    <dbReference type="NCBI Taxonomy" id="2767589"/>
    <lineage>
        <taxon>Viruses</taxon>
        <taxon>Duplodnaviria</taxon>
        <taxon>Heunggongvirae</taxon>
        <taxon>Uroviricota</taxon>
        <taxon>Caudoviricetes</taxon>
        <taxon>Colingsworthviridae</taxon>
        <taxon>Sycamorevirus</taxon>
        <taxon>Sycamorevirus sycamore</taxon>
    </lineage>
</organism>
<evidence type="ECO:0000256" key="1">
    <source>
        <dbReference type="SAM" id="MobiDB-lite"/>
    </source>
</evidence>
<reference evidence="2" key="1">
    <citation type="submission" date="2020-07" db="EMBL/GenBank/DDBJ databases">
        <title>Complete genome sequence of Streptomyces phage Sycamore.</title>
        <authorList>
            <person name="Zhang X.-H."/>
            <person name="Rivera M."/>
            <person name="Marquez A."/>
            <person name="Clark J.D."/>
            <person name="Hernandez I."/>
            <person name="Liu M."/>
            <person name="Burrowes B.H."/>
        </authorList>
    </citation>
    <scope>NUCLEOTIDE SEQUENCE</scope>
</reference>
<protein>
    <submittedName>
        <fullName evidence="2">Tape measure chaperone</fullName>
    </submittedName>
</protein>
<accession>A0A873WKM7</accession>
<name>A0A873WKM7_9CAUD</name>
<dbReference type="EMBL" id="MT701593">
    <property type="protein sequence ID" value="QPB09552.1"/>
    <property type="molecule type" value="Genomic_DNA"/>
</dbReference>
<keyword evidence="3" id="KW-1185">Reference proteome</keyword>
<evidence type="ECO:0000313" key="3">
    <source>
        <dbReference type="Proteomes" id="UP000663175"/>
    </source>
</evidence>
<proteinExistence type="predicted"/>
<evidence type="ECO:0000313" key="2">
    <source>
        <dbReference type="EMBL" id="QPB09552.1"/>
    </source>
</evidence>
<feature type="region of interest" description="Disordered" evidence="1">
    <location>
        <begin position="198"/>
        <end position="250"/>
    </location>
</feature>
<gene>
    <name evidence="2" type="ORF">CPT_Sycamore_012</name>
</gene>
<sequence length="250" mass="27409">MSNKVTFDDLMAEVEESYKAVEFEGPTGDVFSLRAVAVLPRHDRKAVTDAVKVVNSKESDVDEQESAIDDVLLAVVDNAEGFRPVLDALPLGAKAKLIQVWSEATQAPGSLILREMCDQHGAQLIADFQRFYGLRLSDVAAGSVSPRSAVAMVEHLPENSAFVIAVRGGREHTGWDTTAYLLASLIDSVNMTTWVVSSQNAKRKPSKPKPFERPGLRKQKTRAAESLIKNNPHAMPIPEHRLPKRARSKG</sequence>